<evidence type="ECO:0000313" key="3">
    <source>
        <dbReference type="Proteomes" id="UP000430564"/>
    </source>
</evidence>
<keyword evidence="1" id="KW-1133">Transmembrane helix</keyword>
<feature type="transmembrane region" description="Helical" evidence="1">
    <location>
        <begin position="24"/>
        <end position="41"/>
    </location>
</feature>
<feature type="non-terminal residue" evidence="2">
    <location>
        <position position="1"/>
    </location>
</feature>
<protein>
    <submittedName>
        <fullName evidence="2">Damage-inducible protein CinA</fullName>
    </submittedName>
</protein>
<evidence type="ECO:0000313" key="2">
    <source>
        <dbReference type="EMBL" id="KAB7661763.1"/>
    </source>
</evidence>
<comment type="caution">
    <text evidence="2">The sequence shown here is derived from an EMBL/GenBank/DDBJ whole genome shotgun (WGS) entry which is preliminary data.</text>
</comment>
<evidence type="ECO:0000256" key="1">
    <source>
        <dbReference type="SAM" id="Phobius"/>
    </source>
</evidence>
<gene>
    <name evidence="2" type="ORF">GBM95_04035</name>
</gene>
<dbReference type="Proteomes" id="UP000430564">
    <property type="component" value="Unassembled WGS sequence"/>
</dbReference>
<dbReference type="AlphaFoldDB" id="A0A6I1F0E5"/>
<reference evidence="2 3" key="1">
    <citation type="submission" date="2019-10" db="EMBL/GenBank/DDBJ databases">
        <title>Genome diversity of Sutterella seckii.</title>
        <authorList>
            <person name="Chaplin A.V."/>
            <person name="Sokolova S.R."/>
            <person name="Mosin K.A."/>
            <person name="Ivanova E.L."/>
            <person name="Kochetkova T.O."/>
            <person name="Goltsov A.Y."/>
            <person name="Trofimov D.Y."/>
            <person name="Efimov B.A."/>
        </authorList>
    </citation>
    <scope>NUCLEOTIDE SEQUENCE [LARGE SCALE GENOMIC DNA]</scope>
    <source>
        <strain evidence="2 3">ASD393</strain>
    </source>
</reference>
<name>A0A6I1F0E5_9BURK</name>
<keyword evidence="1" id="KW-0472">Membrane</keyword>
<keyword evidence="1" id="KW-0812">Transmembrane</keyword>
<accession>A0A6I1F0E5</accession>
<organism evidence="2 3">
    <name type="scientific">Sutterella seckii</name>
    <dbReference type="NCBI Taxonomy" id="1944635"/>
    <lineage>
        <taxon>Bacteria</taxon>
        <taxon>Pseudomonadati</taxon>
        <taxon>Pseudomonadota</taxon>
        <taxon>Betaproteobacteria</taxon>
        <taxon>Burkholderiales</taxon>
        <taxon>Sutterellaceae</taxon>
        <taxon>Sutterella</taxon>
    </lineage>
</organism>
<sequence length="54" mass="5661">AERTETGAIVTSVRTIHAPGGRRAVRLAAAITALQGLIALIDGADPMRMPSEYD</sequence>
<proteinExistence type="predicted"/>
<dbReference type="EMBL" id="WEHX01000015">
    <property type="protein sequence ID" value="KAB7661763.1"/>
    <property type="molecule type" value="Genomic_DNA"/>
</dbReference>